<dbReference type="CDD" id="cd00371">
    <property type="entry name" value="HMA"/>
    <property type="match status" value="1"/>
</dbReference>
<name>A0ABT5KR24_9BURK</name>
<evidence type="ECO:0000259" key="1">
    <source>
        <dbReference type="Pfam" id="PF00403"/>
    </source>
</evidence>
<dbReference type="Proteomes" id="UP001219862">
    <property type="component" value="Unassembled WGS sequence"/>
</dbReference>
<organism evidence="2 3">
    <name type="scientific">Roseateles koreensis</name>
    <dbReference type="NCBI Taxonomy" id="2987526"/>
    <lineage>
        <taxon>Bacteria</taxon>
        <taxon>Pseudomonadati</taxon>
        <taxon>Pseudomonadota</taxon>
        <taxon>Betaproteobacteria</taxon>
        <taxon>Burkholderiales</taxon>
        <taxon>Sphaerotilaceae</taxon>
        <taxon>Roseateles</taxon>
    </lineage>
</organism>
<proteinExistence type="predicted"/>
<keyword evidence="3" id="KW-1185">Reference proteome</keyword>
<evidence type="ECO:0000313" key="2">
    <source>
        <dbReference type="EMBL" id="MDC8785344.1"/>
    </source>
</evidence>
<comment type="caution">
    <text evidence="2">The sequence shown here is derived from an EMBL/GenBank/DDBJ whole genome shotgun (WGS) entry which is preliminary data.</text>
</comment>
<feature type="domain" description="HMA" evidence="1">
    <location>
        <begin position="6"/>
        <end position="62"/>
    </location>
</feature>
<dbReference type="InterPro" id="IPR006121">
    <property type="entry name" value="HMA_dom"/>
</dbReference>
<dbReference type="SUPFAM" id="SSF55008">
    <property type="entry name" value="HMA, heavy metal-associated domain"/>
    <property type="match status" value="1"/>
</dbReference>
<dbReference type="Pfam" id="PF00403">
    <property type="entry name" value="HMA"/>
    <property type="match status" value="1"/>
</dbReference>
<evidence type="ECO:0000313" key="3">
    <source>
        <dbReference type="Proteomes" id="UP001219862"/>
    </source>
</evidence>
<dbReference type="InterPro" id="IPR036163">
    <property type="entry name" value="HMA_dom_sf"/>
</dbReference>
<protein>
    <submittedName>
        <fullName evidence="2">Heavy-metal-associated domain-containing protein</fullName>
    </submittedName>
</protein>
<reference evidence="2 3" key="1">
    <citation type="submission" date="2022-10" db="EMBL/GenBank/DDBJ databases">
        <title>paucibacter sp. hw8 Genome sequencing.</title>
        <authorList>
            <person name="Park S."/>
        </authorList>
    </citation>
    <scope>NUCLEOTIDE SEQUENCE [LARGE SCALE GENOMIC DNA]</scope>
    <source>
        <strain evidence="3">hw8</strain>
    </source>
</reference>
<dbReference type="EMBL" id="JAQQXS010000007">
    <property type="protein sequence ID" value="MDC8785344.1"/>
    <property type="molecule type" value="Genomic_DNA"/>
</dbReference>
<accession>A0ABT5KR24</accession>
<sequence>MNAFDFKLPDMSCGHCVTTITETLNALDPQVRLSFKRDTRELQVQTALPREPLVAALTEAGYPPA</sequence>
<gene>
    <name evidence="2" type="ORF">PRZ01_09095</name>
</gene>
<dbReference type="RefSeq" id="WP_273596465.1">
    <property type="nucleotide sequence ID" value="NZ_JAQQXS010000007.1"/>
</dbReference>
<dbReference type="Gene3D" id="3.30.70.100">
    <property type="match status" value="1"/>
</dbReference>